<protein>
    <submittedName>
        <fullName evidence="4">Aldolase</fullName>
    </submittedName>
</protein>
<feature type="domain" description="Class II aldolase/adducin N-terminal" evidence="3">
    <location>
        <begin position="17"/>
        <end position="195"/>
    </location>
</feature>
<reference evidence="4 5" key="1">
    <citation type="submission" date="2019-11" db="EMBL/GenBank/DDBJ databases">
        <authorList>
            <person name="Li X.-J."/>
            <person name="Feng X.-M."/>
        </authorList>
    </citation>
    <scope>NUCLEOTIDE SEQUENCE [LARGE SCALE GENOMIC DNA]</scope>
    <source>
        <strain evidence="4 5">XMNu-373</strain>
    </source>
</reference>
<evidence type="ECO:0000313" key="4">
    <source>
        <dbReference type="EMBL" id="NDL60815.1"/>
    </source>
</evidence>
<gene>
    <name evidence="4" type="ORF">F7O44_27435</name>
</gene>
<keyword evidence="5" id="KW-1185">Reference proteome</keyword>
<name>A0A7K3MBW8_9ACTN</name>
<evidence type="ECO:0000313" key="5">
    <source>
        <dbReference type="Proteomes" id="UP000460435"/>
    </source>
</evidence>
<keyword evidence="1" id="KW-0479">Metal-binding</keyword>
<dbReference type="AlphaFoldDB" id="A0A7K3MBW8"/>
<dbReference type="PANTHER" id="PTHR22789">
    <property type="entry name" value="FUCULOSE PHOSPHATE ALDOLASE"/>
    <property type="match status" value="1"/>
</dbReference>
<dbReference type="InterPro" id="IPR001303">
    <property type="entry name" value="Aldolase_II/adducin_N"/>
</dbReference>
<dbReference type="InterPro" id="IPR050197">
    <property type="entry name" value="Aldolase_class_II_sugar_metab"/>
</dbReference>
<dbReference type="Pfam" id="PF00596">
    <property type="entry name" value="Aldolase_II"/>
    <property type="match status" value="1"/>
</dbReference>
<sequence length="223" mass="23213">MTNDESPSPRTQPSAPAAIVQAGHHLSSLGLSRGTAGNVSMREGDLITISPTGAVLGNLAPQELAVLTMDGAHVAGPRPSKEYPLHLALYRRDPEARAVVHLHSRHAAAVSCLPPWSASSALPPITPYFVMRVGQTPLIPYAPPGDPVQAEGIENLGFAFRAVLLQNHGPVTAGTSMAAAIDAATELEEACAIILALGDQDPVPLSAQATADLSRRYGSPWSS</sequence>
<evidence type="ECO:0000259" key="3">
    <source>
        <dbReference type="SMART" id="SM01007"/>
    </source>
</evidence>
<evidence type="ECO:0000256" key="1">
    <source>
        <dbReference type="ARBA" id="ARBA00022723"/>
    </source>
</evidence>
<dbReference type="GO" id="GO:0005829">
    <property type="term" value="C:cytosol"/>
    <property type="evidence" value="ECO:0007669"/>
    <property type="project" value="TreeGrafter"/>
</dbReference>
<keyword evidence="2" id="KW-0456">Lyase</keyword>
<dbReference type="GO" id="GO:0019323">
    <property type="term" value="P:pentose catabolic process"/>
    <property type="evidence" value="ECO:0007669"/>
    <property type="project" value="TreeGrafter"/>
</dbReference>
<dbReference type="Proteomes" id="UP000460435">
    <property type="component" value="Unassembled WGS sequence"/>
</dbReference>
<dbReference type="Gene3D" id="3.40.225.10">
    <property type="entry name" value="Class II aldolase/adducin N-terminal domain"/>
    <property type="match status" value="1"/>
</dbReference>
<evidence type="ECO:0000256" key="2">
    <source>
        <dbReference type="ARBA" id="ARBA00023239"/>
    </source>
</evidence>
<dbReference type="InterPro" id="IPR036409">
    <property type="entry name" value="Aldolase_II/adducin_N_sf"/>
</dbReference>
<dbReference type="RefSeq" id="WP_162453518.1">
    <property type="nucleotide sequence ID" value="NZ_WLZY01000014.1"/>
</dbReference>
<organism evidence="4 5">
    <name type="scientific">Phytoactinopolyspora mesophila</name>
    <dbReference type="NCBI Taxonomy" id="2650750"/>
    <lineage>
        <taxon>Bacteria</taxon>
        <taxon>Bacillati</taxon>
        <taxon>Actinomycetota</taxon>
        <taxon>Actinomycetes</taxon>
        <taxon>Jiangellales</taxon>
        <taxon>Jiangellaceae</taxon>
        <taxon>Phytoactinopolyspora</taxon>
    </lineage>
</organism>
<dbReference type="SUPFAM" id="SSF53639">
    <property type="entry name" value="AraD/HMP-PK domain-like"/>
    <property type="match status" value="1"/>
</dbReference>
<proteinExistence type="predicted"/>
<comment type="caution">
    <text evidence="4">The sequence shown here is derived from an EMBL/GenBank/DDBJ whole genome shotgun (WGS) entry which is preliminary data.</text>
</comment>
<accession>A0A7K3MBW8</accession>
<dbReference type="GO" id="GO:0016832">
    <property type="term" value="F:aldehyde-lyase activity"/>
    <property type="evidence" value="ECO:0007669"/>
    <property type="project" value="TreeGrafter"/>
</dbReference>
<dbReference type="PANTHER" id="PTHR22789:SF0">
    <property type="entry name" value="3-OXO-TETRONATE 4-PHOSPHATE DECARBOXYLASE-RELATED"/>
    <property type="match status" value="1"/>
</dbReference>
<dbReference type="SMART" id="SM01007">
    <property type="entry name" value="Aldolase_II"/>
    <property type="match status" value="1"/>
</dbReference>
<dbReference type="GO" id="GO:0046872">
    <property type="term" value="F:metal ion binding"/>
    <property type="evidence" value="ECO:0007669"/>
    <property type="project" value="UniProtKB-KW"/>
</dbReference>
<dbReference type="EMBL" id="WLZY01000014">
    <property type="protein sequence ID" value="NDL60815.1"/>
    <property type="molecule type" value="Genomic_DNA"/>
</dbReference>